<sequence length="57" mass="6109">MSAVSARHGALVVDMWSHPACADISTYSSDMIHASMRGHTLLAAETIRRLGRQLASA</sequence>
<accession>A0ABW2T844</accession>
<proteinExistence type="predicted"/>
<keyword evidence="2" id="KW-1185">Reference proteome</keyword>
<dbReference type="RefSeq" id="WP_386272463.1">
    <property type="nucleotide sequence ID" value="NZ_BAAAGK010000025.1"/>
</dbReference>
<reference evidence="2" key="1">
    <citation type="journal article" date="2019" name="Int. J. Syst. Evol. Microbiol.">
        <title>The Global Catalogue of Microorganisms (GCM) 10K type strain sequencing project: providing services to taxonomists for standard genome sequencing and annotation.</title>
        <authorList>
            <consortium name="The Broad Institute Genomics Platform"/>
            <consortium name="The Broad Institute Genome Sequencing Center for Infectious Disease"/>
            <person name="Wu L."/>
            <person name="Ma J."/>
        </authorList>
    </citation>
    <scope>NUCLEOTIDE SEQUENCE [LARGE SCALE GENOMIC DNA]</scope>
    <source>
        <strain evidence="2">JCM 10083</strain>
    </source>
</reference>
<comment type="caution">
    <text evidence="1">The sequence shown here is derived from an EMBL/GenBank/DDBJ whole genome shotgun (WGS) entry which is preliminary data.</text>
</comment>
<dbReference type="EMBL" id="JBHTEE010000001">
    <property type="protein sequence ID" value="MFC7603976.1"/>
    <property type="molecule type" value="Genomic_DNA"/>
</dbReference>
<protein>
    <submittedName>
        <fullName evidence="1">Uncharacterized protein</fullName>
    </submittedName>
</protein>
<dbReference type="Proteomes" id="UP001596514">
    <property type="component" value="Unassembled WGS sequence"/>
</dbReference>
<evidence type="ECO:0000313" key="2">
    <source>
        <dbReference type="Proteomes" id="UP001596514"/>
    </source>
</evidence>
<name>A0ABW2T844_9ACTN</name>
<organism evidence="1 2">
    <name type="scientific">Streptosporangium amethystogenes subsp. fukuiense</name>
    <dbReference type="NCBI Taxonomy" id="698418"/>
    <lineage>
        <taxon>Bacteria</taxon>
        <taxon>Bacillati</taxon>
        <taxon>Actinomycetota</taxon>
        <taxon>Actinomycetes</taxon>
        <taxon>Streptosporangiales</taxon>
        <taxon>Streptosporangiaceae</taxon>
        <taxon>Streptosporangium</taxon>
    </lineage>
</organism>
<evidence type="ECO:0000313" key="1">
    <source>
        <dbReference type="EMBL" id="MFC7603976.1"/>
    </source>
</evidence>
<dbReference type="SUPFAM" id="SSF52266">
    <property type="entry name" value="SGNH hydrolase"/>
    <property type="match status" value="1"/>
</dbReference>
<gene>
    <name evidence="1" type="ORF">ACFQVD_28075</name>
</gene>